<dbReference type="Proteomes" id="UP000324800">
    <property type="component" value="Unassembled WGS sequence"/>
</dbReference>
<feature type="non-terminal residue" evidence="1">
    <location>
        <position position="1"/>
    </location>
</feature>
<name>A0A5J4UJB0_9EUKA</name>
<protein>
    <submittedName>
        <fullName evidence="1">Uncharacterized protein</fullName>
    </submittedName>
</protein>
<proteinExistence type="predicted"/>
<gene>
    <name evidence="1" type="ORF">EZS28_034480</name>
</gene>
<evidence type="ECO:0000313" key="2">
    <source>
        <dbReference type="Proteomes" id="UP000324800"/>
    </source>
</evidence>
<sequence>EAWCYLGGETQITEIACCEAVGISAKGSNNE</sequence>
<evidence type="ECO:0000313" key="1">
    <source>
        <dbReference type="EMBL" id="KAA6369992.1"/>
    </source>
</evidence>
<dbReference type="EMBL" id="SNRW01015827">
    <property type="protein sequence ID" value="KAA6369992.1"/>
    <property type="molecule type" value="Genomic_DNA"/>
</dbReference>
<organism evidence="1 2">
    <name type="scientific">Streblomastix strix</name>
    <dbReference type="NCBI Taxonomy" id="222440"/>
    <lineage>
        <taxon>Eukaryota</taxon>
        <taxon>Metamonada</taxon>
        <taxon>Preaxostyla</taxon>
        <taxon>Oxymonadida</taxon>
        <taxon>Streblomastigidae</taxon>
        <taxon>Streblomastix</taxon>
    </lineage>
</organism>
<accession>A0A5J4UJB0</accession>
<reference evidence="1 2" key="1">
    <citation type="submission" date="2019-03" db="EMBL/GenBank/DDBJ databases">
        <title>Single cell metagenomics reveals metabolic interactions within the superorganism composed of flagellate Streblomastix strix and complex community of Bacteroidetes bacteria on its surface.</title>
        <authorList>
            <person name="Treitli S.C."/>
            <person name="Kolisko M."/>
            <person name="Husnik F."/>
            <person name="Keeling P."/>
            <person name="Hampl V."/>
        </authorList>
    </citation>
    <scope>NUCLEOTIDE SEQUENCE [LARGE SCALE GENOMIC DNA]</scope>
    <source>
        <strain evidence="1">ST1C</strain>
    </source>
</reference>
<dbReference type="AlphaFoldDB" id="A0A5J4UJB0"/>
<comment type="caution">
    <text evidence="1">The sequence shown here is derived from an EMBL/GenBank/DDBJ whole genome shotgun (WGS) entry which is preliminary data.</text>
</comment>